<dbReference type="CDD" id="cd10548">
    <property type="entry name" value="cupin_CDO"/>
    <property type="match status" value="1"/>
</dbReference>
<evidence type="ECO:0000256" key="4">
    <source>
        <dbReference type="ARBA" id="ARBA00023002"/>
    </source>
</evidence>
<reference evidence="8 9" key="1">
    <citation type="submission" date="2017-03" db="EMBL/GenBank/DDBJ databases">
        <title>Genome analysis of strain PAMC 26577.</title>
        <authorList>
            <person name="Oh H.-M."/>
            <person name="Yang J.-A."/>
        </authorList>
    </citation>
    <scope>NUCLEOTIDE SEQUENCE [LARGE SCALE GENOMIC DNA]</scope>
    <source>
        <strain evidence="8 9">PAMC 26577</strain>
    </source>
</reference>
<dbReference type="Proteomes" id="UP000195221">
    <property type="component" value="Unassembled WGS sequence"/>
</dbReference>
<organism evidence="8 9">
    <name type="scientific">Caballeronia sordidicola</name>
    <name type="common">Burkholderia sordidicola</name>
    <dbReference type="NCBI Taxonomy" id="196367"/>
    <lineage>
        <taxon>Bacteria</taxon>
        <taxon>Pseudomonadati</taxon>
        <taxon>Pseudomonadota</taxon>
        <taxon>Betaproteobacteria</taxon>
        <taxon>Burkholderiales</taxon>
        <taxon>Burkholderiaceae</taxon>
        <taxon>Caballeronia</taxon>
    </lineage>
</organism>
<dbReference type="Gene3D" id="2.60.120.10">
    <property type="entry name" value="Jelly Rolls"/>
    <property type="match status" value="1"/>
</dbReference>
<evidence type="ECO:0000256" key="3">
    <source>
        <dbReference type="ARBA" id="ARBA00022964"/>
    </source>
</evidence>
<dbReference type="PANTHER" id="PTHR12918:SF1">
    <property type="entry name" value="CYSTEINE DIOXYGENASE TYPE 1"/>
    <property type="match status" value="1"/>
</dbReference>
<evidence type="ECO:0000256" key="1">
    <source>
        <dbReference type="ARBA" id="ARBA00006622"/>
    </source>
</evidence>
<dbReference type="Pfam" id="PF05995">
    <property type="entry name" value="CDO_I"/>
    <property type="match status" value="1"/>
</dbReference>
<evidence type="ECO:0000256" key="7">
    <source>
        <dbReference type="PIRSR" id="PIRSR610300-51"/>
    </source>
</evidence>
<feature type="binding site" evidence="7">
    <location>
        <position position="98"/>
    </location>
    <ligand>
        <name>Fe cation</name>
        <dbReference type="ChEBI" id="CHEBI:24875"/>
        <note>catalytic</note>
    </ligand>
</feature>
<keyword evidence="3 8" id="KW-0223">Dioxygenase</keyword>
<dbReference type="InterPro" id="IPR011051">
    <property type="entry name" value="RmlC_Cupin_sf"/>
</dbReference>
<dbReference type="InterPro" id="IPR014710">
    <property type="entry name" value="RmlC-like_jellyroll"/>
</dbReference>
<keyword evidence="5 7" id="KW-0408">Iron</keyword>
<evidence type="ECO:0000256" key="5">
    <source>
        <dbReference type="ARBA" id="ARBA00023004"/>
    </source>
</evidence>
<protein>
    <submittedName>
        <fullName evidence="8">Cysteine dioxygenase</fullName>
    </submittedName>
</protein>
<feature type="binding site" evidence="7">
    <location>
        <position position="96"/>
    </location>
    <ligand>
        <name>Fe cation</name>
        <dbReference type="ChEBI" id="CHEBI:24875"/>
        <note>catalytic</note>
    </ligand>
</feature>
<dbReference type="PANTHER" id="PTHR12918">
    <property type="entry name" value="CYSTEINE DIOXYGENASE"/>
    <property type="match status" value="1"/>
</dbReference>
<gene>
    <name evidence="8" type="ORF">PAMC26577_29655</name>
</gene>
<dbReference type="AlphaFoldDB" id="A0A242MF17"/>
<dbReference type="GO" id="GO:0019448">
    <property type="term" value="P:L-cysteine catabolic process"/>
    <property type="evidence" value="ECO:0007669"/>
    <property type="project" value="TreeGrafter"/>
</dbReference>
<keyword evidence="2 7" id="KW-0479">Metal-binding</keyword>
<dbReference type="GO" id="GO:0017172">
    <property type="term" value="F:cysteine dioxygenase activity"/>
    <property type="evidence" value="ECO:0007669"/>
    <property type="project" value="TreeGrafter"/>
</dbReference>
<feature type="cross-link" description="3'-(S-cysteinyl)-tyrosine (Cys-Tyr)" evidence="6">
    <location>
        <begin position="102"/>
        <end position="167"/>
    </location>
</feature>
<sequence length="185" mass="19596">MTLILDTVEALDTQLSLARLSHALDAACCLDPASPGFTLDVRAALAGLAAEPGLLSNAQRESSANGYRRHLLLEDPLGRYAVAALVWRPGQMSPVHGHHTWCAYTVIEGTLSETLFSFDADTHRAVEIRQHKRVCGAVSVVGAGRAAIHRLGNASAARKTAVSIHVYGVTGAQISTHVNDLVQAA</sequence>
<dbReference type="EMBL" id="NBTZ01000112">
    <property type="protein sequence ID" value="OTP69893.1"/>
    <property type="molecule type" value="Genomic_DNA"/>
</dbReference>
<evidence type="ECO:0000313" key="9">
    <source>
        <dbReference type="Proteomes" id="UP000195221"/>
    </source>
</evidence>
<name>A0A242MF17_CABSO</name>
<dbReference type="SUPFAM" id="SSF51182">
    <property type="entry name" value="RmlC-like cupins"/>
    <property type="match status" value="1"/>
</dbReference>
<comment type="caution">
    <text evidence="8">The sequence shown here is derived from an EMBL/GenBank/DDBJ whole genome shotgun (WGS) entry which is preliminary data.</text>
</comment>
<comment type="similarity">
    <text evidence="1">Belongs to the cysteine dioxygenase family.</text>
</comment>
<accession>A0A242MF17</accession>
<dbReference type="InterPro" id="IPR010300">
    <property type="entry name" value="CDO_1"/>
</dbReference>
<dbReference type="GO" id="GO:0008198">
    <property type="term" value="F:ferrous iron binding"/>
    <property type="evidence" value="ECO:0007669"/>
    <property type="project" value="TreeGrafter"/>
</dbReference>
<keyword evidence="4" id="KW-0560">Oxidoreductase</keyword>
<evidence type="ECO:0000313" key="8">
    <source>
        <dbReference type="EMBL" id="OTP69893.1"/>
    </source>
</evidence>
<evidence type="ECO:0000256" key="6">
    <source>
        <dbReference type="PIRSR" id="PIRSR610300-50"/>
    </source>
</evidence>
<proteinExistence type="inferred from homology"/>
<feature type="binding site" evidence="7">
    <location>
        <position position="149"/>
    </location>
    <ligand>
        <name>Fe cation</name>
        <dbReference type="ChEBI" id="CHEBI:24875"/>
        <note>catalytic</note>
    </ligand>
</feature>
<evidence type="ECO:0000256" key="2">
    <source>
        <dbReference type="ARBA" id="ARBA00022723"/>
    </source>
</evidence>
<keyword evidence="6" id="KW-0883">Thioether bond</keyword>
<dbReference type="RefSeq" id="WP_075360539.1">
    <property type="nucleotide sequence ID" value="NZ_MSRG01000092.1"/>
</dbReference>